<keyword evidence="2" id="KW-1185">Reference proteome</keyword>
<organism evidence="1 2">
    <name type="scientific">Mycobacterium shigaense</name>
    <dbReference type="NCBI Taxonomy" id="722731"/>
    <lineage>
        <taxon>Bacteria</taxon>
        <taxon>Bacillati</taxon>
        <taxon>Actinomycetota</taxon>
        <taxon>Actinomycetes</taxon>
        <taxon>Mycobacteriales</taxon>
        <taxon>Mycobacteriaceae</taxon>
        <taxon>Mycobacterium</taxon>
        <taxon>Mycobacterium simiae complex</taxon>
    </lineage>
</organism>
<name>A0A1Z4EKQ4_9MYCO</name>
<evidence type="ECO:0000313" key="1">
    <source>
        <dbReference type="EMBL" id="BAX93521.1"/>
    </source>
</evidence>
<accession>A0A1Z4EKQ4</accession>
<dbReference type="AlphaFoldDB" id="A0A1Z4EKQ4"/>
<gene>
    <name evidence="1" type="ORF">MSG_03386</name>
</gene>
<dbReference type="KEGG" id="mshg:MSG_03386"/>
<sequence>MRSYFLEPVDSGNGKNAGLLVDFQFITIGSLNFFTVRESDYEHGVPLEP</sequence>
<proteinExistence type="predicted"/>
<dbReference type="EMBL" id="AP018164">
    <property type="protein sequence ID" value="BAX93521.1"/>
    <property type="molecule type" value="Genomic_DNA"/>
</dbReference>
<evidence type="ECO:0000313" key="2">
    <source>
        <dbReference type="Proteomes" id="UP000217736"/>
    </source>
</evidence>
<dbReference type="Proteomes" id="UP000217736">
    <property type="component" value="Chromosome"/>
</dbReference>
<reference evidence="2" key="1">
    <citation type="submission" date="2017-06" db="EMBL/GenBank/DDBJ databases">
        <title>Complete Genome Sequence of Mycobacterium shigaense.</title>
        <authorList>
            <person name="Fukano H."/>
            <person name="Yoshida M."/>
            <person name="Kazumi Y."/>
            <person name="Ogura Y."/>
            <person name="Mitarai S."/>
            <person name="Hayashi T."/>
            <person name="Hoshino Y."/>
        </authorList>
    </citation>
    <scope>NUCLEOTIDE SEQUENCE [LARGE SCALE GENOMIC DNA]</scope>
    <source>
        <strain evidence="2">UN-152</strain>
    </source>
</reference>
<protein>
    <submittedName>
        <fullName evidence="1">Uncharacterized protein</fullName>
    </submittedName>
</protein>